<feature type="transmembrane region" description="Helical" evidence="7">
    <location>
        <begin position="198"/>
        <end position="217"/>
    </location>
</feature>
<dbReference type="InterPro" id="IPR013657">
    <property type="entry name" value="SCL35B1-4/HUT1"/>
</dbReference>
<keyword evidence="4 7" id="KW-0812">Transmembrane</keyword>
<protein>
    <submittedName>
        <fullName evidence="8">UAA transporter</fullName>
    </submittedName>
</protein>
<accession>A0A8E2E2E8</accession>
<evidence type="ECO:0000256" key="4">
    <source>
        <dbReference type="ARBA" id="ARBA00022692"/>
    </source>
</evidence>
<gene>
    <name evidence="8" type="ORF">K432DRAFT_385745</name>
</gene>
<evidence type="ECO:0000256" key="5">
    <source>
        <dbReference type="ARBA" id="ARBA00022989"/>
    </source>
</evidence>
<evidence type="ECO:0000256" key="3">
    <source>
        <dbReference type="ARBA" id="ARBA00022597"/>
    </source>
</evidence>
<keyword evidence="2" id="KW-0813">Transport</keyword>
<dbReference type="Proteomes" id="UP000250266">
    <property type="component" value="Unassembled WGS sequence"/>
</dbReference>
<proteinExistence type="predicted"/>
<sequence>MFSAVAPLASSFALIFGGCCSNVYCLEAIVKHEPDSGLLITLFQFLFTTLFAWQYQFDTNGRYFLKSTPVPVRKWAASAMMFFAVNMLNNWAFAFKISVPIHIVLRSFGSVTTMGAGWLRGKEYSRLQVLSVAMLSLGVVISAWADAASKGKSMSTASIDLTSASFEAGLVILLVAQLLSAYMGVYVEDIYTTHGKDWRANLFYSHFFSLPLFLGVYPKLHSQLLRLHASEPFSIPPFLATALPSAVSNILASSSEAVIYLTANAVTQLLCITGVNMLSANTTAVTVTIVLNIRKLVSFLLSVWLFGNPMGGLMKVGAAMVFGAGALYGWETSHRIPQQRKAASKIKD</sequence>
<keyword evidence="5 7" id="KW-1133">Transmembrane helix</keyword>
<evidence type="ECO:0000313" key="8">
    <source>
        <dbReference type="EMBL" id="OCK76044.1"/>
    </source>
</evidence>
<evidence type="ECO:0000313" key="9">
    <source>
        <dbReference type="Proteomes" id="UP000250266"/>
    </source>
</evidence>
<dbReference type="GO" id="GO:0005462">
    <property type="term" value="F:UDP-N-acetylglucosamine transmembrane transporter activity"/>
    <property type="evidence" value="ECO:0007669"/>
    <property type="project" value="TreeGrafter"/>
</dbReference>
<keyword evidence="6 7" id="KW-0472">Membrane</keyword>
<dbReference type="GO" id="GO:0005464">
    <property type="term" value="F:UDP-xylose transmembrane transporter activity"/>
    <property type="evidence" value="ECO:0007669"/>
    <property type="project" value="TreeGrafter"/>
</dbReference>
<dbReference type="EMBL" id="KV745248">
    <property type="protein sequence ID" value="OCK76044.1"/>
    <property type="molecule type" value="Genomic_DNA"/>
</dbReference>
<name>A0A8E2E2E8_9PEZI</name>
<evidence type="ECO:0000256" key="6">
    <source>
        <dbReference type="ARBA" id="ARBA00023136"/>
    </source>
</evidence>
<keyword evidence="9" id="KW-1185">Reference proteome</keyword>
<dbReference type="AlphaFoldDB" id="A0A8E2E2E8"/>
<dbReference type="GO" id="GO:0005789">
    <property type="term" value="C:endoplasmic reticulum membrane"/>
    <property type="evidence" value="ECO:0007669"/>
    <property type="project" value="TreeGrafter"/>
</dbReference>
<dbReference type="PANTHER" id="PTHR10778">
    <property type="entry name" value="SOLUTE CARRIER FAMILY 35 MEMBER B"/>
    <property type="match status" value="1"/>
</dbReference>
<dbReference type="PANTHER" id="PTHR10778:SF4">
    <property type="entry name" value="NUCLEOTIDE SUGAR TRANSPORTER SLC35B4"/>
    <property type="match status" value="1"/>
</dbReference>
<dbReference type="NCBIfam" id="TIGR00803">
    <property type="entry name" value="nst"/>
    <property type="match status" value="1"/>
</dbReference>
<feature type="transmembrane region" description="Helical" evidence="7">
    <location>
        <begin position="257"/>
        <end position="278"/>
    </location>
</feature>
<reference evidence="8 9" key="1">
    <citation type="journal article" date="2016" name="Nat. Commun.">
        <title>Ectomycorrhizal ecology is imprinted in the genome of the dominant symbiotic fungus Cenococcum geophilum.</title>
        <authorList>
            <consortium name="DOE Joint Genome Institute"/>
            <person name="Peter M."/>
            <person name="Kohler A."/>
            <person name="Ohm R.A."/>
            <person name="Kuo A."/>
            <person name="Krutzmann J."/>
            <person name="Morin E."/>
            <person name="Arend M."/>
            <person name="Barry K.W."/>
            <person name="Binder M."/>
            <person name="Choi C."/>
            <person name="Clum A."/>
            <person name="Copeland A."/>
            <person name="Grisel N."/>
            <person name="Haridas S."/>
            <person name="Kipfer T."/>
            <person name="LaButti K."/>
            <person name="Lindquist E."/>
            <person name="Lipzen A."/>
            <person name="Maire R."/>
            <person name="Meier B."/>
            <person name="Mihaltcheva S."/>
            <person name="Molinier V."/>
            <person name="Murat C."/>
            <person name="Poggeler S."/>
            <person name="Quandt C.A."/>
            <person name="Sperisen C."/>
            <person name="Tritt A."/>
            <person name="Tisserant E."/>
            <person name="Crous P.W."/>
            <person name="Henrissat B."/>
            <person name="Nehls U."/>
            <person name="Egli S."/>
            <person name="Spatafora J.W."/>
            <person name="Grigoriev I.V."/>
            <person name="Martin F.M."/>
        </authorList>
    </citation>
    <scope>NUCLEOTIDE SEQUENCE [LARGE SCALE GENOMIC DNA]</scope>
    <source>
        <strain evidence="8 9">CBS 459.81</strain>
    </source>
</reference>
<feature type="transmembrane region" description="Helical" evidence="7">
    <location>
        <begin position="126"/>
        <end position="145"/>
    </location>
</feature>
<evidence type="ECO:0000256" key="2">
    <source>
        <dbReference type="ARBA" id="ARBA00022448"/>
    </source>
</evidence>
<keyword evidence="3" id="KW-0762">Sugar transport</keyword>
<feature type="transmembrane region" description="Helical" evidence="7">
    <location>
        <begin position="165"/>
        <end position="186"/>
    </location>
</feature>
<feature type="transmembrane region" description="Helical" evidence="7">
    <location>
        <begin position="37"/>
        <end position="55"/>
    </location>
</feature>
<dbReference type="OrthoDB" id="999962at2759"/>
<evidence type="ECO:0000256" key="1">
    <source>
        <dbReference type="ARBA" id="ARBA00004127"/>
    </source>
</evidence>
<organism evidence="8 9">
    <name type="scientific">Lepidopterella palustris CBS 459.81</name>
    <dbReference type="NCBI Taxonomy" id="1314670"/>
    <lineage>
        <taxon>Eukaryota</taxon>
        <taxon>Fungi</taxon>
        <taxon>Dikarya</taxon>
        <taxon>Ascomycota</taxon>
        <taxon>Pezizomycotina</taxon>
        <taxon>Dothideomycetes</taxon>
        <taxon>Pleosporomycetidae</taxon>
        <taxon>Mytilinidiales</taxon>
        <taxon>Argynnaceae</taxon>
        <taxon>Lepidopterella</taxon>
    </lineage>
</organism>
<evidence type="ECO:0000256" key="7">
    <source>
        <dbReference type="SAM" id="Phobius"/>
    </source>
</evidence>
<dbReference type="Pfam" id="PF08449">
    <property type="entry name" value="UAA"/>
    <property type="match status" value="1"/>
</dbReference>
<dbReference type="GO" id="GO:0000139">
    <property type="term" value="C:Golgi membrane"/>
    <property type="evidence" value="ECO:0007669"/>
    <property type="project" value="TreeGrafter"/>
</dbReference>
<comment type="subcellular location">
    <subcellularLocation>
        <location evidence="1">Endomembrane system</location>
        <topology evidence="1">Multi-pass membrane protein</topology>
    </subcellularLocation>
</comment>